<feature type="transmembrane region" description="Helical" evidence="1">
    <location>
        <begin position="15"/>
        <end position="36"/>
    </location>
</feature>
<sequence>MATFTGVLNKYLKPYLPAVLSIIIAIVLIIIAILYLKRRSEAEKQKKFSDVANENRRNNSVEILFFNVTWCPHCKTAKPEWDTFESQNNGRVVNGYEVKCVNVDCTDEEDSKVSSMMQKYKIESFPTVKMLKDNKVIEFDSKITSTALESFVNIMLNQ</sequence>
<dbReference type="InterPro" id="IPR036249">
    <property type="entry name" value="Thioredoxin-like_sf"/>
</dbReference>
<accession>A0A6C0IMA8</accession>
<dbReference type="GO" id="GO:0005788">
    <property type="term" value="C:endoplasmic reticulum lumen"/>
    <property type="evidence" value="ECO:0007669"/>
    <property type="project" value="TreeGrafter"/>
</dbReference>
<dbReference type="InterPro" id="IPR013766">
    <property type="entry name" value="Thioredoxin_domain"/>
</dbReference>
<evidence type="ECO:0000313" key="3">
    <source>
        <dbReference type="EMBL" id="QHT94338.1"/>
    </source>
</evidence>
<keyword evidence="1" id="KW-1133">Transmembrane helix</keyword>
<dbReference type="PANTHER" id="PTHR45815">
    <property type="entry name" value="PROTEIN DISULFIDE-ISOMERASE A6"/>
    <property type="match status" value="1"/>
</dbReference>
<dbReference type="AlphaFoldDB" id="A0A6C0IMA8"/>
<dbReference type="Pfam" id="PF00085">
    <property type="entry name" value="Thioredoxin"/>
    <property type="match status" value="1"/>
</dbReference>
<dbReference type="GO" id="GO:0015035">
    <property type="term" value="F:protein-disulfide reductase activity"/>
    <property type="evidence" value="ECO:0007669"/>
    <property type="project" value="TreeGrafter"/>
</dbReference>
<dbReference type="SUPFAM" id="SSF52833">
    <property type="entry name" value="Thioredoxin-like"/>
    <property type="match status" value="1"/>
</dbReference>
<proteinExistence type="predicted"/>
<dbReference type="Gene3D" id="3.40.30.10">
    <property type="entry name" value="Glutaredoxin"/>
    <property type="match status" value="1"/>
</dbReference>
<evidence type="ECO:0000259" key="2">
    <source>
        <dbReference type="PROSITE" id="PS51352"/>
    </source>
</evidence>
<keyword evidence="1" id="KW-0812">Transmembrane</keyword>
<dbReference type="EMBL" id="MN740219">
    <property type="protein sequence ID" value="QHT94338.1"/>
    <property type="molecule type" value="Genomic_DNA"/>
</dbReference>
<protein>
    <recommendedName>
        <fullName evidence="2">Thioredoxin domain-containing protein</fullName>
    </recommendedName>
</protein>
<organism evidence="3">
    <name type="scientific">viral metagenome</name>
    <dbReference type="NCBI Taxonomy" id="1070528"/>
    <lineage>
        <taxon>unclassified sequences</taxon>
        <taxon>metagenomes</taxon>
        <taxon>organismal metagenomes</taxon>
    </lineage>
</organism>
<dbReference type="PROSITE" id="PS51352">
    <property type="entry name" value="THIOREDOXIN_2"/>
    <property type="match status" value="1"/>
</dbReference>
<feature type="domain" description="Thioredoxin" evidence="2">
    <location>
        <begin position="1"/>
        <end position="157"/>
    </location>
</feature>
<evidence type="ECO:0000256" key="1">
    <source>
        <dbReference type="SAM" id="Phobius"/>
    </source>
</evidence>
<dbReference type="PANTHER" id="PTHR45815:SF3">
    <property type="entry name" value="PROTEIN DISULFIDE-ISOMERASE A6"/>
    <property type="match status" value="1"/>
</dbReference>
<keyword evidence="1" id="KW-0472">Membrane</keyword>
<reference evidence="3" key="1">
    <citation type="journal article" date="2020" name="Nature">
        <title>Giant virus diversity and host interactions through global metagenomics.</title>
        <authorList>
            <person name="Schulz F."/>
            <person name="Roux S."/>
            <person name="Paez-Espino D."/>
            <person name="Jungbluth S."/>
            <person name="Walsh D.A."/>
            <person name="Denef V.J."/>
            <person name="McMahon K.D."/>
            <person name="Konstantinidis K.T."/>
            <person name="Eloe-Fadrosh E.A."/>
            <person name="Kyrpides N.C."/>
            <person name="Woyke T."/>
        </authorList>
    </citation>
    <scope>NUCLEOTIDE SEQUENCE</scope>
    <source>
        <strain evidence="3">GVMAG-M-3300024258-28</strain>
    </source>
</reference>
<name>A0A6C0IMA8_9ZZZZ</name>
<dbReference type="GO" id="GO:0034976">
    <property type="term" value="P:response to endoplasmic reticulum stress"/>
    <property type="evidence" value="ECO:0007669"/>
    <property type="project" value="TreeGrafter"/>
</dbReference>